<dbReference type="Proteomes" id="UP000184038">
    <property type="component" value="Unassembled WGS sequence"/>
</dbReference>
<reference evidence="1 2" key="1">
    <citation type="submission" date="2016-11" db="EMBL/GenBank/DDBJ databases">
        <authorList>
            <person name="Jaros S."/>
            <person name="Januszkiewicz K."/>
            <person name="Wedrychowicz H."/>
        </authorList>
    </citation>
    <scope>NUCLEOTIDE SEQUENCE [LARGE SCALE GENOMIC DNA]</scope>
    <source>
        <strain evidence="1 2">DSM 15930</strain>
    </source>
</reference>
<protein>
    <submittedName>
        <fullName evidence="1">Phage portal protein, HK97 family</fullName>
    </submittedName>
</protein>
<accession>A0A1M7NKA9</accession>
<name>A0A1M7NKA9_9FIRM</name>
<dbReference type="InterPro" id="IPR006427">
    <property type="entry name" value="Portal_HK97"/>
</dbReference>
<evidence type="ECO:0000313" key="1">
    <source>
        <dbReference type="EMBL" id="SHN04262.1"/>
    </source>
</evidence>
<gene>
    <name evidence="1" type="ORF">SAMN02746066_04571</name>
</gene>
<keyword evidence="2" id="KW-1185">Reference proteome</keyword>
<dbReference type="RefSeq" id="WP_073291832.1">
    <property type="nucleotide sequence ID" value="NZ_FRCP01000031.1"/>
</dbReference>
<dbReference type="InterPro" id="IPR006944">
    <property type="entry name" value="Phage/GTA_portal"/>
</dbReference>
<dbReference type="EMBL" id="FRCP01000031">
    <property type="protein sequence ID" value="SHN04262.1"/>
    <property type="molecule type" value="Genomic_DNA"/>
</dbReference>
<dbReference type="STRING" id="1120996.SAMN02746066_04571"/>
<evidence type="ECO:0000313" key="2">
    <source>
        <dbReference type="Proteomes" id="UP000184038"/>
    </source>
</evidence>
<proteinExistence type="predicted"/>
<sequence>MFWDKIEKRDTTANDWENLYSFENGYDNSVGANSGLNESTYFSCLKIISESVAKCPFQVRKETDKGESVATDHYLYDLLRLRPNPSMSAIDTFKTLVVLSRHYGIAGLLIDRKGGKVKALYPVRITNITIDDAGLINSTKNNKILYDYEGANGEYGSCLENNIMVLRDFTLDGVNSKATRSMLKESLDTSIKSQGYLNKLFQNGLTNKIVVQLTSDIKEEGELKKIQDKFGRIYSNNNRIFTVPAGYSVSSLNLSLSDAQFAELRGMSKKDIAGSMGVPLSKLGETVDNAKSDEQDNLSFLTDTLQVIFTQIEQEGDWKLLTETDRKKGFKIRANTNVMLRLDALTQAQVISTYVNDGVYSLNKAKEILGVEKLDKDVTTFPSGQVTLEQLMNNETSYTKNTAKSEVDEAIKEVGDDSGTNIS</sequence>
<dbReference type="OrthoDB" id="9765386at2"/>
<dbReference type="AlphaFoldDB" id="A0A1M7NKA9"/>
<dbReference type="NCBIfam" id="TIGR01537">
    <property type="entry name" value="portal_HK97"/>
    <property type="match status" value="1"/>
</dbReference>
<organism evidence="1 2">
    <name type="scientific">Anaerosporobacter mobilis DSM 15930</name>
    <dbReference type="NCBI Taxonomy" id="1120996"/>
    <lineage>
        <taxon>Bacteria</taxon>
        <taxon>Bacillati</taxon>
        <taxon>Bacillota</taxon>
        <taxon>Clostridia</taxon>
        <taxon>Lachnospirales</taxon>
        <taxon>Lachnospiraceae</taxon>
        <taxon>Anaerosporobacter</taxon>
    </lineage>
</organism>
<dbReference type="Pfam" id="PF04860">
    <property type="entry name" value="Phage_portal"/>
    <property type="match status" value="1"/>
</dbReference>